<evidence type="ECO:0000256" key="2">
    <source>
        <dbReference type="ARBA" id="ARBA00022475"/>
    </source>
</evidence>
<feature type="transmembrane region" description="Helical" evidence="6">
    <location>
        <begin position="263"/>
        <end position="285"/>
    </location>
</feature>
<dbReference type="InterPro" id="IPR036259">
    <property type="entry name" value="MFS_trans_sf"/>
</dbReference>
<dbReference type="SUPFAM" id="SSF103473">
    <property type="entry name" value="MFS general substrate transporter"/>
    <property type="match status" value="1"/>
</dbReference>
<feature type="transmembrane region" description="Helical" evidence="6">
    <location>
        <begin position="205"/>
        <end position="226"/>
    </location>
</feature>
<sequence>MQTLSRMGALTLLTVACLTIMVGCVIVPGLPSIARELGVDNAAGWLVTLPSLGVVIFGPLAGRIIERAGLYRSLCGGLFLYGLLGAAGAFLHGFWLVFADRILLGGATALVMSTGTGLISSFYNGEQRMRMIAKQGMSIELGGVVFLFIGGLLATVGWRWPFSLYLFAWILWAMVVVFVPKTAPETAYAGEAEAEASSPLQALRLTYFAALFSMIIFFTAVIMLPLHFQQKGVSEAQTGYFLSFVSLVAVFAAGLMPKLVQTLSAFGTLCVAFLFYLLAHLLFAFAPSMPLYWVGAISLGCGFGFSVPLVNHLLVELSSAAQRGRNLARLSMAIFLGQFLSAFMSYLPGNGRAIFIAAAALSAVVFAIVALSQRRITRLPRAQNQ</sequence>
<organism evidence="8 9">
    <name type="scientific">Rouxiella chamberiensis</name>
    <dbReference type="NCBI Taxonomy" id="1513468"/>
    <lineage>
        <taxon>Bacteria</taxon>
        <taxon>Pseudomonadati</taxon>
        <taxon>Pseudomonadota</taxon>
        <taxon>Gammaproteobacteria</taxon>
        <taxon>Enterobacterales</taxon>
        <taxon>Yersiniaceae</taxon>
        <taxon>Rouxiella</taxon>
    </lineage>
</organism>
<name>A0ABY7HTA3_9GAMM</name>
<dbReference type="InterPro" id="IPR050189">
    <property type="entry name" value="MFS_Efflux_Transporters"/>
</dbReference>
<protein>
    <submittedName>
        <fullName evidence="8">MFS transporter</fullName>
    </submittedName>
</protein>
<evidence type="ECO:0000313" key="8">
    <source>
        <dbReference type="EMBL" id="WAT02580.1"/>
    </source>
</evidence>
<feature type="domain" description="Major facilitator superfamily (MFS) profile" evidence="7">
    <location>
        <begin position="3"/>
        <end position="375"/>
    </location>
</feature>
<comment type="subcellular location">
    <subcellularLocation>
        <location evidence="1">Cell membrane</location>
        <topology evidence="1">Multi-pass membrane protein</topology>
    </subcellularLocation>
</comment>
<feature type="transmembrane region" description="Helical" evidence="6">
    <location>
        <begin position="7"/>
        <end position="30"/>
    </location>
</feature>
<dbReference type="Pfam" id="PF07690">
    <property type="entry name" value="MFS_1"/>
    <property type="match status" value="1"/>
</dbReference>
<feature type="transmembrane region" description="Helical" evidence="6">
    <location>
        <begin position="353"/>
        <end position="371"/>
    </location>
</feature>
<dbReference type="Gene3D" id="1.20.1250.20">
    <property type="entry name" value="MFS general substrate transporter like domains"/>
    <property type="match status" value="1"/>
</dbReference>
<evidence type="ECO:0000256" key="4">
    <source>
        <dbReference type="ARBA" id="ARBA00022989"/>
    </source>
</evidence>
<dbReference type="RefSeq" id="WP_045046820.1">
    <property type="nucleotide sequence ID" value="NZ_CP114058.1"/>
</dbReference>
<evidence type="ECO:0000256" key="3">
    <source>
        <dbReference type="ARBA" id="ARBA00022692"/>
    </source>
</evidence>
<feature type="transmembrane region" description="Helical" evidence="6">
    <location>
        <begin position="137"/>
        <end position="156"/>
    </location>
</feature>
<accession>A0ABY7HTA3</accession>
<keyword evidence="9" id="KW-1185">Reference proteome</keyword>
<dbReference type="PANTHER" id="PTHR43124:SF3">
    <property type="entry name" value="CHLORAMPHENICOL EFFLUX PUMP RV0191"/>
    <property type="match status" value="1"/>
</dbReference>
<feature type="transmembrane region" description="Helical" evidence="6">
    <location>
        <begin position="291"/>
        <end position="315"/>
    </location>
</feature>
<feature type="transmembrane region" description="Helical" evidence="6">
    <location>
        <begin position="102"/>
        <end position="125"/>
    </location>
</feature>
<reference evidence="8" key="1">
    <citation type="submission" date="2022-12" db="EMBL/GenBank/DDBJ databases">
        <title>Complete genome sequence of an Australian strain of Rouxiella badensis DAR84756 and resolution of the R. badensis DSM100043 and R. chamberiensis DSM28324 genomes.</title>
        <authorList>
            <person name="Paul S."/>
            <person name="Anderson P.J."/>
            <person name="Maynard G."/>
            <person name="Dyall-Smith M."/>
            <person name="Kudinha T."/>
        </authorList>
    </citation>
    <scope>NUCLEOTIDE SEQUENCE</scope>
    <source>
        <strain evidence="8">DSM 28324</strain>
    </source>
</reference>
<dbReference type="CDD" id="cd17473">
    <property type="entry name" value="MFS_arabinose_efflux_permease_like"/>
    <property type="match status" value="1"/>
</dbReference>
<dbReference type="PROSITE" id="PS50850">
    <property type="entry name" value="MFS"/>
    <property type="match status" value="1"/>
</dbReference>
<evidence type="ECO:0000259" key="7">
    <source>
        <dbReference type="PROSITE" id="PS50850"/>
    </source>
</evidence>
<evidence type="ECO:0000256" key="5">
    <source>
        <dbReference type="ARBA" id="ARBA00023136"/>
    </source>
</evidence>
<dbReference type="InterPro" id="IPR020846">
    <property type="entry name" value="MFS_dom"/>
</dbReference>
<dbReference type="PROSITE" id="PS51257">
    <property type="entry name" value="PROKAR_LIPOPROTEIN"/>
    <property type="match status" value="1"/>
</dbReference>
<keyword evidence="4 6" id="KW-1133">Transmembrane helix</keyword>
<evidence type="ECO:0000256" key="1">
    <source>
        <dbReference type="ARBA" id="ARBA00004651"/>
    </source>
</evidence>
<feature type="transmembrane region" description="Helical" evidence="6">
    <location>
        <begin position="327"/>
        <end position="347"/>
    </location>
</feature>
<keyword evidence="5 6" id="KW-0472">Membrane</keyword>
<keyword evidence="2" id="KW-1003">Cell membrane</keyword>
<proteinExistence type="predicted"/>
<feature type="transmembrane region" description="Helical" evidence="6">
    <location>
        <begin position="162"/>
        <end position="179"/>
    </location>
</feature>
<feature type="transmembrane region" description="Helical" evidence="6">
    <location>
        <begin position="42"/>
        <end position="62"/>
    </location>
</feature>
<dbReference type="PANTHER" id="PTHR43124">
    <property type="entry name" value="PURINE EFFLUX PUMP PBUE"/>
    <property type="match status" value="1"/>
</dbReference>
<dbReference type="EMBL" id="CP114058">
    <property type="protein sequence ID" value="WAT02580.1"/>
    <property type="molecule type" value="Genomic_DNA"/>
</dbReference>
<feature type="transmembrane region" description="Helical" evidence="6">
    <location>
        <begin position="238"/>
        <end position="256"/>
    </location>
</feature>
<dbReference type="Proteomes" id="UP001164712">
    <property type="component" value="Chromosome"/>
</dbReference>
<gene>
    <name evidence="8" type="ORF">O1V66_08495</name>
</gene>
<feature type="transmembrane region" description="Helical" evidence="6">
    <location>
        <begin position="74"/>
        <end position="96"/>
    </location>
</feature>
<dbReference type="InterPro" id="IPR011701">
    <property type="entry name" value="MFS"/>
</dbReference>
<evidence type="ECO:0000313" key="9">
    <source>
        <dbReference type="Proteomes" id="UP001164712"/>
    </source>
</evidence>
<keyword evidence="3 6" id="KW-0812">Transmembrane</keyword>
<evidence type="ECO:0000256" key="6">
    <source>
        <dbReference type="SAM" id="Phobius"/>
    </source>
</evidence>